<name>A0A2A2LRX9_9BILA</name>
<dbReference type="SMART" id="SM00116">
    <property type="entry name" value="CBS"/>
    <property type="match status" value="3"/>
</dbReference>
<evidence type="ECO:0000259" key="7">
    <source>
        <dbReference type="PROSITE" id="PS51371"/>
    </source>
</evidence>
<comment type="subunit">
    <text evidence="4">AMPK is a heterotrimer of an alpha catalytic subunit (PRKAA1 or PRKAA2), a beta (PRKAB1 or PRKAB2) and a gamma non-catalytic subunits (PRKAG1, PRKAG2 or PRKAG3). Interacts with FNIP1 and FNIP2.</text>
</comment>
<evidence type="ECO:0000256" key="5">
    <source>
        <dbReference type="PROSITE-ProRule" id="PRU00703"/>
    </source>
</evidence>
<organism evidence="8 9">
    <name type="scientific">Diploscapter pachys</name>
    <dbReference type="NCBI Taxonomy" id="2018661"/>
    <lineage>
        <taxon>Eukaryota</taxon>
        <taxon>Metazoa</taxon>
        <taxon>Ecdysozoa</taxon>
        <taxon>Nematoda</taxon>
        <taxon>Chromadorea</taxon>
        <taxon>Rhabditida</taxon>
        <taxon>Rhabditina</taxon>
        <taxon>Rhabditomorpha</taxon>
        <taxon>Rhabditoidea</taxon>
        <taxon>Rhabditidae</taxon>
        <taxon>Diploscapter</taxon>
    </lineage>
</organism>
<gene>
    <name evidence="8" type="ORF">WR25_14955</name>
</gene>
<dbReference type="Pfam" id="PF00571">
    <property type="entry name" value="CBS"/>
    <property type="match status" value="3"/>
</dbReference>
<comment type="similarity">
    <text evidence="1">Belongs to the 5'-AMP-activated protein kinase gamma subunit family.</text>
</comment>
<dbReference type="PANTHER" id="PTHR13780">
    <property type="entry name" value="AMP-ACTIVATED PROTEIN KINASE, GAMMA REGULATORY SUBUNIT"/>
    <property type="match status" value="1"/>
</dbReference>
<evidence type="ECO:0000256" key="3">
    <source>
        <dbReference type="ARBA" id="ARBA00023122"/>
    </source>
</evidence>
<dbReference type="EMBL" id="LIAE01006480">
    <property type="protein sequence ID" value="PAV89016.1"/>
    <property type="molecule type" value="Genomic_DNA"/>
</dbReference>
<evidence type="ECO:0000256" key="4">
    <source>
        <dbReference type="ARBA" id="ARBA00025878"/>
    </source>
</evidence>
<feature type="compositionally biased region" description="Basic and acidic residues" evidence="6">
    <location>
        <begin position="395"/>
        <end position="406"/>
    </location>
</feature>
<dbReference type="AlphaFoldDB" id="A0A2A2LRX9"/>
<feature type="domain" description="CBS" evidence="7">
    <location>
        <begin position="156"/>
        <end position="218"/>
    </location>
</feature>
<evidence type="ECO:0000313" key="9">
    <source>
        <dbReference type="Proteomes" id="UP000218231"/>
    </source>
</evidence>
<dbReference type="GO" id="GO:0019901">
    <property type="term" value="F:protein kinase binding"/>
    <property type="evidence" value="ECO:0007669"/>
    <property type="project" value="TreeGrafter"/>
</dbReference>
<evidence type="ECO:0000256" key="2">
    <source>
        <dbReference type="ARBA" id="ARBA00022737"/>
    </source>
</evidence>
<dbReference type="OrthoDB" id="449052at2759"/>
<dbReference type="PANTHER" id="PTHR13780:SF19">
    <property type="entry name" value="CBS DOMAIN-CONTAINING PROTEIN"/>
    <property type="match status" value="1"/>
</dbReference>
<dbReference type="Proteomes" id="UP000218231">
    <property type="component" value="Unassembled WGS sequence"/>
</dbReference>
<feature type="domain" description="CBS" evidence="7">
    <location>
        <begin position="310"/>
        <end position="368"/>
    </location>
</feature>
<accession>A0A2A2LRX9</accession>
<proteinExistence type="inferred from homology"/>
<feature type="region of interest" description="Disordered" evidence="6">
    <location>
        <begin position="374"/>
        <end position="412"/>
    </location>
</feature>
<keyword evidence="2" id="KW-0677">Repeat</keyword>
<dbReference type="GO" id="GO:0016208">
    <property type="term" value="F:AMP binding"/>
    <property type="evidence" value="ECO:0007669"/>
    <property type="project" value="TreeGrafter"/>
</dbReference>
<reference evidence="8 9" key="1">
    <citation type="journal article" date="2017" name="Curr. Biol.">
        <title>Genome architecture and evolution of a unichromosomal asexual nematode.</title>
        <authorList>
            <person name="Fradin H."/>
            <person name="Zegar C."/>
            <person name="Gutwein M."/>
            <person name="Lucas J."/>
            <person name="Kovtun M."/>
            <person name="Corcoran D."/>
            <person name="Baugh L.R."/>
            <person name="Kiontke K."/>
            <person name="Gunsalus K."/>
            <person name="Fitch D.H."/>
            <person name="Piano F."/>
        </authorList>
    </citation>
    <scope>NUCLEOTIDE SEQUENCE [LARGE SCALE GENOMIC DNA]</scope>
    <source>
        <strain evidence="8">PF1309</strain>
    </source>
</reference>
<keyword evidence="9" id="KW-1185">Reference proteome</keyword>
<dbReference type="PROSITE" id="PS51371">
    <property type="entry name" value="CBS"/>
    <property type="match status" value="2"/>
</dbReference>
<dbReference type="GO" id="GO:0019887">
    <property type="term" value="F:protein kinase regulator activity"/>
    <property type="evidence" value="ECO:0007669"/>
    <property type="project" value="TreeGrafter"/>
</dbReference>
<protein>
    <recommendedName>
        <fullName evidence="7">CBS domain-containing protein</fullName>
    </recommendedName>
</protein>
<dbReference type="InterPro" id="IPR050511">
    <property type="entry name" value="AMPK_gamma/SDS23_families"/>
</dbReference>
<dbReference type="STRING" id="2018661.A0A2A2LRX9"/>
<keyword evidence="3 5" id="KW-0129">CBS domain</keyword>
<evidence type="ECO:0000313" key="8">
    <source>
        <dbReference type="EMBL" id="PAV89016.1"/>
    </source>
</evidence>
<dbReference type="Gene3D" id="3.10.580.10">
    <property type="entry name" value="CBS-domain"/>
    <property type="match status" value="2"/>
</dbReference>
<comment type="caution">
    <text evidence="8">The sequence shown here is derived from an EMBL/GenBank/DDBJ whole genome shotgun (WGS) entry which is preliminary data.</text>
</comment>
<evidence type="ECO:0000256" key="6">
    <source>
        <dbReference type="SAM" id="MobiDB-lite"/>
    </source>
</evidence>
<dbReference type="GO" id="GO:0005737">
    <property type="term" value="C:cytoplasm"/>
    <property type="evidence" value="ECO:0007669"/>
    <property type="project" value="TreeGrafter"/>
</dbReference>
<dbReference type="InterPro" id="IPR000644">
    <property type="entry name" value="CBS_dom"/>
</dbReference>
<dbReference type="GO" id="GO:0031588">
    <property type="term" value="C:nucleotide-activated protein kinase complex"/>
    <property type="evidence" value="ECO:0007669"/>
    <property type="project" value="TreeGrafter"/>
</dbReference>
<dbReference type="InterPro" id="IPR046342">
    <property type="entry name" value="CBS_dom_sf"/>
</dbReference>
<dbReference type="SUPFAM" id="SSF54631">
    <property type="entry name" value="CBS-domain pair"/>
    <property type="match status" value="2"/>
</dbReference>
<dbReference type="GO" id="GO:0005634">
    <property type="term" value="C:nucleus"/>
    <property type="evidence" value="ECO:0007669"/>
    <property type="project" value="TreeGrafter"/>
</dbReference>
<sequence>MKKSKHLLHPGFRMTSKKLPPLSPNPYKTYHGQTDSFRPSILEEPDGFARLLLFNSCYESMPTSSKMVVFDTELVLWKAFNGFIYQNTRHVLLANSSKEGAISGILSVTDFIRVMLRFNRERESREAASGVQEEVKTIQTDSIGKMSIRDYRELVQTEGNFMDLVSINADQSLLEAARLLCHHRIHRLPVLDPDNSSPLFILTHKRILKFMWCFGQQFCPSEWRKKTAKELGVGTWVGIRVVFYDTRLSDCLDILLNKGVSGLPVVDSKTLEVQDIYTRFDAVGIALLQANCIDVTVKEALAYKRNIDLQTERVVSVKETDTFWHIVSVLVESSVHRVCVVNEQNAIEGVISLSDVINFMAVKPGKALKPTKFTQHTQSAAGDLSDQAITARLQQSEKEREEEAAHKRNPTS</sequence>
<evidence type="ECO:0000256" key="1">
    <source>
        <dbReference type="ARBA" id="ARBA00006750"/>
    </source>
</evidence>